<evidence type="ECO:0000313" key="3">
    <source>
        <dbReference type="EMBL" id="KAG2454396.1"/>
    </source>
</evidence>
<feature type="region of interest" description="Disordered" evidence="2">
    <location>
        <begin position="348"/>
        <end position="372"/>
    </location>
</feature>
<dbReference type="InterPro" id="IPR003409">
    <property type="entry name" value="MORN"/>
</dbReference>
<dbReference type="GO" id="GO:0016020">
    <property type="term" value="C:membrane"/>
    <property type="evidence" value="ECO:0007669"/>
    <property type="project" value="UniProtKB-ARBA"/>
</dbReference>
<sequence length="372" mass="37128">MEPSPAATPASQSLSDVLNWRSLRWNDGCTYEGLEAHGACESHGVVTWPARRERYEGQLVGSRPHGHGAYRWRDGTLYRGEWYAGHMHGCGVLIWRDAQGDVQAQAGKFFADDFVGAVSGCSAEDAHEAALEADMAAARARSFEATRRASAGAIPSKPPVPASASAVAAAAAMRPGAPPSAKHSSSSSSYLQHRGFSSRPASGWGGGGGGGGSTGRWAAARAAYPLTVVKASAGGQGHVRWRWGAIARQAVAAEVAAAMSAPTLGVGAAPAASRAAVGSGGGLLVQATAVGSSGRGGPDNAAGAGVKASGVGAAGASGAAGGSPLSAEQQAALERILLPDLLGLGISGQQAELPGPAHAEGPASGPGRLRPR</sequence>
<accession>A0A835WXH4</accession>
<dbReference type="EMBL" id="JAEHOD010000002">
    <property type="protein sequence ID" value="KAG2454396.1"/>
    <property type="molecule type" value="Genomic_DNA"/>
</dbReference>
<feature type="compositionally biased region" description="Gly residues" evidence="2">
    <location>
        <begin position="203"/>
        <end position="214"/>
    </location>
</feature>
<keyword evidence="4" id="KW-1185">Reference proteome</keyword>
<evidence type="ECO:0000256" key="1">
    <source>
        <dbReference type="ARBA" id="ARBA00022737"/>
    </source>
</evidence>
<dbReference type="PANTHER" id="PTHR23084">
    <property type="entry name" value="PHOSPHATIDYLINOSITOL-4-PHOSPHATE 5-KINASE RELATED"/>
    <property type="match status" value="1"/>
</dbReference>
<gene>
    <name evidence="3" type="ORF">HYH02_001419</name>
</gene>
<dbReference type="OrthoDB" id="270720at2759"/>
<feature type="region of interest" description="Disordered" evidence="2">
    <location>
        <begin position="174"/>
        <end position="214"/>
    </location>
</feature>
<proteinExistence type="predicted"/>
<feature type="compositionally biased region" description="Low complexity" evidence="2">
    <location>
        <begin position="174"/>
        <end position="189"/>
    </location>
</feature>
<comment type="caution">
    <text evidence="3">The sequence shown here is derived from an EMBL/GenBank/DDBJ whole genome shotgun (WGS) entry which is preliminary data.</text>
</comment>
<dbReference type="AlphaFoldDB" id="A0A835WXH4"/>
<dbReference type="Pfam" id="PF02493">
    <property type="entry name" value="MORN"/>
    <property type="match status" value="2"/>
</dbReference>
<keyword evidence="1" id="KW-0677">Repeat</keyword>
<protein>
    <submittedName>
        <fullName evidence="3">Uncharacterized protein</fullName>
    </submittedName>
</protein>
<name>A0A835WXH4_9CHLO</name>
<evidence type="ECO:0000313" key="4">
    <source>
        <dbReference type="Proteomes" id="UP000613740"/>
    </source>
</evidence>
<dbReference type="SMART" id="SM00698">
    <property type="entry name" value="MORN"/>
    <property type="match status" value="2"/>
</dbReference>
<evidence type="ECO:0000256" key="2">
    <source>
        <dbReference type="SAM" id="MobiDB-lite"/>
    </source>
</evidence>
<dbReference type="Proteomes" id="UP000613740">
    <property type="component" value="Unassembled WGS sequence"/>
</dbReference>
<dbReference type="Gene3D" id="2.20.110.10">
    <property type="entry name" value="Histone H3 K4-specific methyltransferase SET7/9 N-terminal domain"/>
    <property type="match status" value="1"/>
</dbReference>
<dbReference type="PANTHER" id="PTHR23084:SF263">
    <property type="entry name" value="MORN REPEAT-CONTAINING PROTEIN 1"/>
    <property type="match status" value="1"/>
</dbReference>
<dbReference type="SUPFAM" id="SSF82185">
    <property type="entry name" value="Histone H3 K4-specific methyltransferase SET7/9 N-terminal domain"/>
    <property type="match status" value="1"/>
</dbReference>
<reference evidence="3" key="1">
    <citation type="journal article" date="2020" name="bioRxiv">
        <title>Comparative genomics of Chlamydomonas.</title>
        <authorList>
            <person name="Craig R.J."/>
            <person name="Hasan A.R."/>
            <person name="Ness R.W."/>
            <person name="Keightley P.D."/>
        </authorList>
    </citation>
    <scope>NUCLEOTIDE SEQUENCE</scope>
    <source>
        <strain evidence="3">CCAP 11/173</strain>
    </source>
</reference>
<organism evidence="3 4">
    <name type="scientific">Chlamydomonas schloesseri</name>
    <dbReference type="NCBI Taxonomy" id="2026947"/>
    <lineage>
        <taxon>Eukaryota</taxon>
        <taxon>Viridiplantae</taxon>
        <taxon>Chlorophyta</taxon>
        <taxon>core chlorophytes</taxon>
        <taxon>Chlorophyceae</taxon>
        <taxon>CS clade</taxon>
        <taxon>Chlamydomonadales</taxon>
        <taxon>Chlamydomonadaceae</taxon>
        <taxon>Chlamydomonas</taxon>
    </lineage>
</organism>